<evidence type="ECO:0000313" key="1">
    <source>
        <dbReference type="EMBL" id="TGK07454.1"/>
    </source>
</evidence>
<dbReference type="EMBL" id="RQEP01000005">
    <property type="protein sequence ID" value="TGK07454.1"/>
    <property type="molecule type" value="Genomic_DNA"/>
</dbReference>
<dbReference type="AlphaFoldDB" id="A0A4R9G7D0"/>
<comment type="caution">
    <text evidence="1">The sequence shown here is derived from an EMBL/GenBank/DDBJ whole genome shotgun (WGS) entry which is preliminary data.</text>
</comment>
<dbReference type="Proteomes" id="UP000297453">
    <property type="component" value="Unassembled WGS sequence"/>
</dbReference>
<dbReference type="OrthoDB" id="323503at2"/>
<name>A0A4R9G7D0_9LEPT</name>
<evidence type="ECO:0000313" key="2">
    <source>
        <dbReference type="Proteomes" id="UP000297453"/>
    </source>
</evidence>
<gene>
    <name evidence="1" type="ORF">EHO59_04950</name>
</gene>
<accession>A0A4R9G7D0</accession>
<protein>
    <recommendedName>
        <fullName evidence="3">DUF4136 domain-containing protein</fullName>
    </recommendedName>
</protein>
<proteinExistence type="predicted"/>
<organism evidence="1 2">
    <name type="scientific">Leptospira semungkisensis</name>
    <dbReference type="NCBI Taxonomy" id="2484985"/>
    <lineage>
        <taxon>Bacteria</taxon>
        <taxon>Pseudomonadati</taxon>
        <taxon>Spirochaetota</taxon>
        <taxon>Spirochaetia</taxon>
        <taxon>Leptospirales</taxon>
        <taxon>Leptospiraceae</taxon>
        <taxon>Leptospira</taxon>
    </lineage>
</organism>
<sequence length="227" mass="25249">MRILVLVLLLKLIACSPLQVKSQLEVEKSRALVFYDKTYAFLPFVGDAPKTVILEHADLIREKLSQKGYQEVESNKADLLISYDVLIVPRGSLINPKIALGAFGGWTSRRGMLYHSYGGVSGRVGTSPTFGGLGLFGGYSALSRTSGQTPYYENFYDVIFKIVIYDGRTYRGVPTSVLLKANVEGEGRSGPMFDVIPYLITGFFKSFPEFAGEKPETISEEEVWHRK</sequence>
<evidence type="ECO:0008006" key="3">
    <source>
        <dbReference type="Google" id="ProtNLM"/>
    </source>
</evidence>
<reference evidence="1" key="1">
    <citation type="journal article" date="2019" name="PLoS Negl. Trop. Dis.">
        <title>Revisiting the worldwide diversity of Leptospira species in the environment.</title>
        <authorList>
            <person name="Vincent A.T."/>
            <person name="Schiettekatte O."/>
            <person name="Bourhy P."/>
            <person name="Veyrier F.J."/>
            <person name="Picardeau M."/>
        </authorList>
    </citation>
    <scope>NUCLEOTIDE SEQUENCE [LARGE SCALE GENOMIC DNA]</scope>
    <source>
        <strain evidence="1">SSS9</strain>
    </source>
</reference>
<keyword evidence="2" id="KW-1185">Reference proteome</keyword>
<dbReference type="RefSeq" id="WP_135585323.1">
    <property type="nucleotide sequence ID" value="NZ_RQEP01000005.1"/>
</dbReference>